<dbReference type="Proteomes" id="UP000069443">
    <property type="component" value="Unassembled WGS sequence"/>
</dbReference>
<sequence length="74" mass="8493">MHLQTAIPPPRIAPGLKTEPTEFHPLQSKENWNTQQRDDRTTDRTSATILQQSGYSTEPRNVKNTVVRHQDWAA</sequence>
<feature type="compositionally biased region" description="Polar residues" evidence="1">
    <location>
        <begin position="46"/>
        <end position="63"/>
    </location>
</feature>
<evidence type="ECO:0000256" key="1">
    <source>
        <dbReference type="SAM" id="MobiDB-lite"/>
    </source>
</evidence>
<dbReference type="EMBL" id="BCSY01000135">
    <property type="protein sequence ID" value="GAS99595.1"/>
    <property type="molecule type" value="Genomic_DNA"/>
</dbReference>
<comment type="caution">
    <text evidence="2">The sequence shown here is derived from an EMBL/GenBank/DDBJ whole genome shotgun (WGS) entry which is preliminary data.</text>
</comment>
<protein>
    <submittedName>
        <fullName evidence="2">Uncharacterized protein</fullName>
    </submittedName>
</protein>
<reference evidence="3" key="2">
    <citation type="submission" date="2016-02" db="EMBL/GenBank/DDBJ databases">
        <title>Draft genome sequence of five rapidly growing Mycobacterium species.</title>
        <authorList>
            <person name="Katahira K."/>
            <person name="Gotou Y."/>
            <person name="Iida K."/>
            <person name="Ogura Y."/>
            <person name="Hayashi T."/>
        </authorList>
    </citation>
    <scope>NUCLEOTIDE SEQUENCE [LARGE SCALE GENOMIC DNA]</scope>
    <source>
        <strain evidence="3">JCM15298</strain>
    </source>
</reference>
<organism evidence="2 3">
    <name type="scientific">Mycolicibacterium canariasense</name>
    <name type="common">Mycobacterium canariasense</name>
    <dbReference type="NCBI Taxonomy" id="228230"/>
    <lineage>
        <taxon>Bacteria</taxon>
        <taxon>Bacillati</taxon>
        <taxon>Actinomycetota</taxon>
        <taxon>Actinomycetes</taxon>
        <taxon>Mycobacteriales</taxon>
        <taxon>Mycobacteriaceae</taxon>
        <taxon>Mycolicibacterium</taxon>
    </lineage>
</organism>
<gene>
    <name evidence="2" type="ORF">RMCC_6560</name>
</gene>
<accession>A0A100WJZ0</accession>
<reference evidence="3" key="1">
    <citation type="journal article" date="2016" name="Genome Announc.">
        <title>Draft Genome Sequences of Five Rapidly Growing Mycobacterium Species, M. thermoresistibile, M. fortuitum subsp. acetamidolyticum, M. canariasense, M. brisbanense, and M. novocastrense.</title>
        <authorList>
            <person name="Katahira K."/>
            <person name="Ogura Y."/>
            <person name="Gotoh Y."/>
            <person name="Hayashi T."/>
        </authorList>
    </citation>
    <scope>NUCLEOTIDE SEQUENCE [LARGE SCALE GENOMIC DNA]</scope>
    <source>
        <strain evidence="3">JCM15298</strain>
    </source>
</reference>
<proteinExistence type="predicted"/>
<name>A0A100WJZ0_MYCCR</name>
<dbReference type="AlphaFoldDB" id="A0A100WJZ0"/>
<feature type="region of interest" description="Disordered" evidence="1">
    <location>
        <begin position="1"/>
        <end position="63"/>
    </location>
</feature>
<keyword evidence="3" id="KW-1185">Reference proteome</keyword>
<evidence type="ECO:0000313" key="3">
    <source>
        <dbReference type="Proteomes" id="UP000069443"/>
    </source>
</evidence>
<evidence type="ECO:0000313" key="2">
    <source>
        <dbReference type="EMBL" id="GAS99595.1"/>
    </source>
</evidence>